<name>A0ABY1KGQ5_9BACL</name>
<gene>
    <name evidence="1" type="ORF">SAMN05421578_12645</name>
</gene>
<reference evidence="1 2" key="1">
    <citation type="submission" date="2017-01" db="EMBL/GenBank/DDBJ databases">
        <authorList>
            <person name="Varghese N."/>
            <person name="Submissions S."/>
        </authorList>
    </citation>
    <scope>NUCLEOTIDE SEQUENCE [LARGE SCALE GENOMIC DNA]</scope>
    <source>
        <strain evidence="1 2">ATCC 23464</strain>
    </source>
</reference>
<dbReference type="Proteomes" id="UP000186666">
    <property type="component" value="Unassembled WGS sequence"/>
</dbReference>
<proteinExistence type="predicted"/>
<protein>
    <submittedName>
        <fullName evidence="1">Uncharacterized protein</fullName>
    </submittedName>
</protein>
<organism evidence="1 2">
    <name type="scientific">Paenibacillus macquariensis</name>
    <dbReference type="NCBI Taxonomy" id="948756"/>
    <lineage>
        <taxon>Bacteria</taxon>
        <taxon>Bacillati</taxon>
        <taxon>Bacillota</taxon>
        <taxon>Bacilli</taxon>
        <taxon>Bacillales</taxon>
        <taxon>Paenibacillaceae</taxon>
        <taxon>Paenibacillus</taxon>
    </lineage>
</organism>
<sequence length="183" mass="21193">MPFRSLSALSKTEALEVMEDLCDDTPFFERFKEPLQCWENRLETEAWLRAGFIQKGGKPKDEYPLYSVLGSATWIENYSLSTGLVVDMLQIPISIFNESDISFTLPDSMVSYWIARDKPKALYQPSYHGQIFTLTEIRSLITNEFMDKIDSMIPEGTIPYVEAQIWNYEIAKNYFVEKISAEK</sequence>
<dbReference type="EMBL" id="FTNK01000026">
    <property type="protein sequence ID" value="SIR64711.1"/>
    <property type="molecule type" value="Genomic_DNA"/>
</dbReference>
<comment type="caution">
    <text evidence="1">The sequence shown here is derived from an EMBL/GenBank/DDBJ whole genome shotgun (WGS) entry which is preliminary data.</text>
</comment>
<accession>A0ABY1KGQ5</accession>
<evidence type="ECO:0000313" key="1">
    <source>
        <dbReference type="EMBL" id="SIR64711.1"/>
    </source>
</evidence>
<evidence type="ECO:0000313" key="2">
    <source>
        <dbReference type="Proteomes" id="UP000186666"/>
    </source>
</evidence>
<keyword evidence="2" id="KW-1185">Reference proteome</keyword>